<dbReference type="Pfam" id="PF05212">
    <property type="entry name" value="DUF707"/>
    <property type="match status" value="1"/>
</dbReference>
<evidence type="ECO:0000313" key="1">
    <source>
        <dbReference type="EMBL" id="MBW92761.1"/>
    </source>
</evidence>
<dbReference type="EMBL" id="GGEC01012278">
    <property type="protein sequence ID" value="MBW92761.1"/>
    <property type="molecule type" value="Transcribed_RNA"/>
</dbReference>
<reference evidence="1" key="1">
    <citation type="submission" date="2018-02" db="EMBL/GenBank/DDBJ databases">
        <title>Rhizophora mucronata_Transcriptome.</title>
        <authorList>
            <person name="Meera S.P."/>
            <person name="Sreeshan A."/>
            <person name="Augustine A."/>
        </authorList>
    </citation>
    <scope>NUCLEOTIDE SEQUENCE</scope>
    <source>
        <tissue evidence="1">Leaf</tissue>
    </source>
</reference>
<dbReference type="PANTHER" id="PTHR31210">
    <property type="entry name" value="OS06G0731900 PROTEIN"/>
    <property type="match status" value="1"/>
</dbReference>
<organism evidence="1">
    <name type="scientific">Rhizophora mucronata</name>
    <name type="common">Asiatic mangrove</name>
    <dbReference type="NCBI Taxonomy" id="61149"/>
    <lineage>
        <taxon>Eukaryota</taxon>
        <taxon>Viridiplantae</taxon>
        <taxon>Streptophyta</taxon>
        <taxon>Embryophyta</taxon>
        <taxon>Tracheophyta</taxon>
        <taxon>Spermatophyta</taxon>
        <taxon>Magnoliopsida</taxon>
        <taxon>eudicotyledons</taxon>
        <taxon>Gunneridae</taxon>
        <taxon>Pentapetalae</taxon>
        <taxon>rosids</taxon>
        <taxon>fabids</taxon>
        <taxon>Malpighiales</taxon>
        <taxon>Rhizophoraceae</taxon>
        <taxon>Rhizophora</taxon>
    </lineage>
</organism>
<dbReference type="InterPro" id="IPR007877">
    <property type="entry name" value="DUF707"/>
</dbReference>
<protein>
    <submittedName>
        <fullName evidence="1">Uncharacterized protein</fullName>
    </submittedName>
</protein>
<dbReference type="PANTHER" id="PTHR31210:SF43">
    <property type="entry name" value="STORAGE PROTEIN-RELATED"/>
    <property type="match status" value="1"/>
</dbReference>
<name>A0A2P2JH31_RHIMU</name>
<proteinExistence type="predicted"/>
<dbReference type="AlphaFoldDB" id="A0A2P2JH31"/>
<accession>A0A2P2JH31</accession>
<sequence>MTKRRGDTEVHKDSKEKPGWCSDPRLPPCAGFVEIMAPVFSREAWRCVWHMIQNDLVHGWGLDFALRRCVEPAHEKIGVVDSQWIIHQVIPSLGSQVRCHLLAI</sequence>